<accession>A0A150F6X9</accession>
<comment type="pathway">
    <text evidence="1">Cofactor biosynthesis; thiamine diphosphate biosynthesis.</text>
</comment>
<dbReference type="Pfam" id="PF02581">
    <property type="entry name" value="TMP-TENI"/>
    <property type="match status" value="1"/>
</dbReference>
<name>A0A150F6X9_9BACI</name>
<dbReference type="EMBL" id="LSBA01000016">
    <property type="protein sequence ID" value="KXZ18950.1"/>
    <property type="molecule type" value="Genomic_DNA"/>
</dbReference>
<keyword evidence="5" id="KW-1185">Reference proteome</keyword>
<dbReference type="NCBIfam" id="NF005819">
    <property type="entry name" value="PRK07695.1"/>
    <property type="match status" value="1"/>
</dbReference>
<dbReference type="SUPFAM" id="SSF51391">
    <property type="entry name" value="Thiamin phosphate synthase"/>
    <property type="match status" value="1"/>
</dbReference>
<dbReference type="STRING" id="1793963.AXI58_16345"/>
<evidence type="ECO:0000313" key="5">
    <source>
        <dbReference type="Proteomes" id="UP000075430"/>
    </source>
</evidence>
<comment type="caution">
    <text evidence="4">The sequence shown here is derived from an EMBL/GenBank/DDBJ whole genome shotgun (WGS) entry which is preliminary data.</text>
</comment>
<dbReference type="PANTHER" id="PTHR20857">
    <property type="entry name" value="THIAMINE-PHOSPHATE PYROPHOSPHORYLASE"/>
    <property type="match status" value="1"/>
</dbReference>
<feature type="domain" description="Thiamine phosphate synthase/TenI" evidence="3">
    <location>
        <begin position="5"/>
        <end position="179"/>
    </location>
</feature>
<dbReference type="GO" id="GO:0005737">
    <property type="term" value="C:cytoplasm"/>
    <property type="evidence" value="ECO:0007669"/>
    <property type="project" value="TreeGrafter"/>
</dbReference>
<evidence type="ECO:0000256" key="2">
    <source>
        <dbReference type="ARBA" id="ARBA00022977"/>
    </source>
</evidence>
<dbReference type="PANTHER" id="PTHR20857:SF22">
    <property type="entry name" value="THIAZOLE TAUTOMERASE"/>
    <property type="match status" value="1"/>
</dbReference>
<dbReference type="GO" id="GO:0004789">
    <property type="term" value="F:thiamine-phosphate diphosphorylase activity"/>
    <property type="evidence" value="ECO:0007669"/>
    <property type="project" value="TreeGrafter"/>
</dbReference>
<dbReference type="InterPro" id="IPR036206">
    <property type="entry name" value="ThiamineP_synth_sf"/>
</dbReference>
<reference evidence="5" key="1">
    <citation type="submission" date="2016-02" db="EMBL/GenBank/DDBJ databases">
        <authorList>
            <person name="Dunlap C."/>
        </authorList>
    </citation>
    <scope>NUCLEOTIDE SEQUENCE [LARGE SCALE GENOMIC DNA]</scope>
    <source>
        <strain evidence="5">NRRL B-41092</strain>
    </source>
</reference>
<gene>
    <name evidence="4" type="ORF">AXI58_16345</name>
</gene>
<dbReference type="GO" id="GO:0009228">
    <property type="term" value="P:thiamine biosynthetic process"/>
    <property type="evidence" value="ECO:0007669"/>
    <property type="project" value="UniProtKB-KW"/>
</dbReference>
<evidence type="ECO:0000313" key="4">
    <source>
        <dbReference type="EMBL" id="KXZ18950.1"/>
    </source>
</evidence>
<dbReference type="OrthoDB" id="9815348at2"/>
<evidence type="ECO:0000256" key="1">
    <source>
        <dbReference type="ARBA" id="ARBA00004948"/>
    </source>
</evidence>
<dbReference type="Proteomes" id="UP000075430">
    <property type="component" value="Unassembled WGS sequence"/>
</dbReference>
<proteinExistence type="predicted"/>
<dbReference type="RefSeq" id="WP_061521869.1">
    <property type="nucleotide sequence ID" value="NZ_JARLZY010000001.1"/>
</dbReference>
<dbReference type="CDD" id="cd00564">
    <property type="entry name" value="TMP_TenI"/>
    <property type="match status" value="1"/>
</dbReference>
<evidence type="ECO:0000259" key="3">
    <source>
        <dbReference type="Pfam" id="PF02581"/>
    </source>
</evidence>
<dbReference type="AlphaFoldDB" id="A0A150F6X9"/>
<organism evidence="4 5">
    <name type="scientific">Bacillus nakamurai</name>
    <dbReference type="NCBI Taxonomy" id="1793963"/>
    <lineage>
        <taxon>Bacteria</taxon>
        <taxon>Bacillati</taxon>
        <taxon>Bacillota</taxon>
        <taxon>Bacilli</taxon>
        <taxon>Bacillales</taxon>
        <taxon>Bacillaceae</taxon>
        <taxon>Bacillus</taxon>
    </lineage>
</organism>
<dbReference type="InterPro" id="IPR013785">
    <property type="entry name" value="Aldolase_TIM"/>
</dbReference>
<sequence length="205" mass="22733">MELHAVTDNRKPVARLAQDIISMHHHVSFIHIRERNKTAGDIMHLLSLLQKGGVDKEKLIINDRADIALFANVHRVQLPAHSFSVKQVRARFPHLHIGCSVHSLKEAVQAEKEDADYVLFGHVFETDCKKGLEARGMNLLSDIKRKLSIPVIAIGGMTLETICQAKQAGPDGIAVMSGIFSAENPAEAAKRYSREVREAGYEEAL</sequence>
<protein>
    <submittedName>
        <fullName evidence="4">Transcriptional regulator</fullName>
    </submittedName>
</protein>
<dbReference type="InterPro" id="IPR022998">
    <property type="entry name" value="ThiamineP_synth_TenI"/>
</dbReference>
<keyword evidence="2" id="KW-0784">Thiamine biosynthesis</keyword>
<dbReference type="Gene3D" id="3.20.20.70">
    <property type="entry name" value="Aldolase class I"/>
    <property type="match status" value="1"/>
</dbReference>